<evidence type="ECO:0000313" key="3">
    <source>
        <dbReference type="EMBL" id="KAH6672763.1"/>
    </source>
</evidence>
<proteinExistence type="predicted"/>
<accession>A0A9P9A534</accession>
<feature type="compositionally biased region" description="Low complexity" evidence="2">
    <location>
        <begin position="305"/>
        <end position="321"/>
    </location>
</feature>
<keyword evidence="4" id="KW-1185">Reference proteome</keyword>
<dbReference type="Proteomes" id="UP000770015">
    <property type="component" value="Unassembled WGS sequence"/>
</dbReference>
<comment type="caution">
    <text evidence="3">The sequence shown here is derived from an EMBL/GenBank/DDBJ whole genome shotgun (WGS) entry which is preliminary data.</text>
</comment>
<feature type="coiled-coil region" evidence="1">
    <location>
        <begin position="686"/>
        <end position="720"/>
    </location>
</feature>
<dbReference type="SUPFAM" id="SSF57997">
    <property type="entry name" value="Tropomyosin"/>
    <property type="match status" value="1"/>
</dbReference>
<gene>
    <name evidence="3" type="ORF">F5X68DRAFT_235846</name>
</gene>
<feature type="region of interest" description="Disordered" evidence="2">
    <location>
        <begin position="213"/>
        <end position="347"/>
    </location>
</feature>
<feature type="compositionally biased region" description="Polar residues" evidence="2">
    <location>
        <begin position="332"/>
        <end position="345"/>
    </location>
</feature>
<dbReference type="OrthoDB" id="10629125at2759"/>
<feature type="compositionally biased region" description="Basic and acidic residues" evidence="2">
    <location>
        <begin position="293"/>
        <end position="304"/>
    </location>
</feature>
<dbReference type="EMBL" id="JAGSXJ010000027">
    <property type="protein sequence ID" value="KAH6672763.1"/>
    <property type="molecule type" value="Genomic_DNA"/>
</dbReference>
<evidence type="ECO:0000256" key="2">
    <source>
        <dbReference type="SAM" id="MobiDB-lite"/>
    </source>
</evidence>
<evidence type="ECO:0000256" key="1">
    <source>
        <dbReference type="SAM" id="Coils"/>
    </source>
</evidence>
<name>A0A9P9A534_9PEZI</name>
<feature type="region of interest" description="Disordered" evidence="2">
    <location>
        <begin position="524"/>
        <end position="545"/>
    </location>
</feature>
<protein>
    <submittedName>
        <fullName evidence="3">Uncharacterized protein</fullName>
    </submittedName>
</protein>
<sequence length="722" mass="79374">MDRFWDFEDFTFDKWLEDQANAANKGIGKATTNSPVWGTPGASHRYDSDDKINKELADMWENARDSQLFRQVVPQFLLASVDDEMSLPGHFSRFRRSLMVSTLPASERLRRHNNTVTYILYLVQSVPCGCPMPRRMVAHPDYRKLIVLRDLVAVPNQLSPMLTYPAGHDKLSRNVLNPGGVALRDDGLRSAKLDSTDTPLDTIQVAPIRMGNTSNTGLLTHRKESSSQLNTLSADKNDDITALDSAESPMSASSLPKTSTLQKRKYASGRLPRSLNTLLTGGLRPVDSLHSSFRQEKPSAKDSARPSSAQPALPAQPAPISFAATPSAVENARSTSLQPGPSTVNAALASPKLGASLDASKSLNTKSTARETIGPSAMKQVPSSQLIKQAVTEPAASRSKVLAPPLLMIRREPDPIQIVSDVMVQIAAIGLAIRMDPAKMSRQHLETLSQQAAAQDVSDKDRILAMGRELQATLPSALEAYRTAIRDSQPWQSCQENLRRVLIAALLRVYRGAPTILPTLDGITAGSQPSTSPVPTTTLGQGLPLRGPVPSKIATIEDLQCILDPHLGKMHQTIKTVQEAQKTADDASHVQVNQLEALRTDFAESESKLREQIVKHTQLYRSLTFFNQRMHGADQNILRHETEIKNLSQKTSEFFVREAEIIHNLNRHAEVCNTLGGKIKGQEETIKAQDGTIKSQDARLKALEQRLAAQDQKIAEMMQRRV</sequence>
<dbReference type="AlphaFoldDB" id="A0A9P9A534"/>
<feature type="compositionally biased region" description="Polar residues" evidence="2">
    <location>
        <begin position="248"/>
        <end position="261"/>
    </location>
</feature>
<feature type="region of interest" description="Disordered" evidence="2">
    <location>
        <begin position="359"/>
        <end position="394"/>
    </location>
</feature>
<evidence type="ECO:0000313" key="4">
    <source>
        <dbReference type="Proteomes" id="UP000770015"/>
    </source>
</evidence>
<feature type="compositionally biased region" description="Low complexity" evidence="2">
    <location>
        <begin position="527"/>
        <end position="538"/>
    </location>
</feature>
<organism evidence="3 4">
    <name type="scientific">Plectosphaerella plurivora</name>
    <dbReference type="NCBI Taxonomy" id="936078"/>
    <lineage>
        <taxon>Eukaryota</taxon>
        <taxon>Fungi</taxon>
        <taxon>Dikarya</taxon>
        <taxon>Ascomycota</taxon>
        <taxon>Pezizomycotina</taxon>
        <taxon>Sordariomycetes</taxon>
        <taxon>Hypocreomycetidae</taxon>
        <taxon>Glomerellales</taxon>
        <taxon>Plectosphaerellaceae</taxon>
        <taxon>Plectosphaerella</taxon>
    </lineage>
</organism>
<keyword evidence="1" id="KW-0175">Coiled coil</keyword>
<reference evidence="3" key="1">
    <citation type="journal article" date="2021" name="Nat. Commun.">
        <title>Genetic determinants of endophytism in the Arabidopsis root mycobiome.</title>
        <authorList>
            <person name="Mesny F."/>
            <person name="Miyauchi S."/>
            <person name="Thiergart T."/>
            <person name="Pickel B."/>
            <person name="Atanasova L."/>
            <person name="Karlsson M."/>
            <person name="Huettel B."/>
            <person name="Barry K.W."/>
            <person name="Haridas S."/>
            <person name="Chen C."/>
            <person name="Bauer D."/>
            <person name="Andreopoulos W."/>
            <person name="Pangilinan J."/>
            <person name="LaButti K."/>
            <person name="Riley R."/>
            <person name="Lipzen A."/>
            <person name="Clum A."/>
            <person name="Drula E."/>
            <person name="Henrissat B."/>
            <person name="Kohler A."/>
            <person name="Grigoriev I.V."/>
            <person name="Martin F.M."/>
            <person name="Hacquard S."/>
        </authorList>
    </citation>
    <scope>NUCLEOTIDE SEQUENCE</scope>
    <source>
        <strain evidence="3">MPI-SDFR-AT-0117</strain>
    </source>
</reference>